<dbReference type="SMART" id="SM00287">
    <property type="entry name" value="SH3b"/>
    <property type="match status" value="1"/>
</dbReference>
<dbReference type="PANTHER" id="PTHR30032:SF4">
    <property type="entry name" value="AMIDASE ENHANCER"/>
    <property type="match status" value="1"/>
</dbReference>
<dbReference type="Proteomes" id="UP000784880">
    <property type="component" value="Unassembled WGS sequence"/>
</dbReference>
<protein>
    <submittedName>
        <fullName evidence="2">SpoIID/LytB domain-containing protein</fullName>
    </submittedName>
</protein>
<proteinExistence type="predicted"/>
<dbReference type="Pfam" id="PF08486">
    <property type="entry name" value="SpoIID"/>
    <property type="match status" value="1"/>
</dbReference>
<evidence type="ECO:0000259" key="1">
    <source>
        <dbReference type="SMART" id="SM00287"/>
    </source>
</evidence>
<dbReference type="InterPro" id="IPR013486">
    <property type="entry name" value="SpoIID/LytB"/>
</dbReference>
<organism evidence="2 3">
    <name type="scientific">Evansella tamaricis</name>
    <dbReference type="NCBI Taxonomy" id="2069301"/>
    <lineage>
        <taxon>Bacteria</taxon>
        <taxon>Bacillati</taxon>
        <taxon>Bacillota</taxon>
        <taxon>Bacilli</taxon>
        <taxon>Bacillales</taxon>
        <taxon>Bacillaceae</taxon>
        <taxon>Evansella</taxon>
    </lineage>
</organism>
<dbReference type="NCBIfam" id="TIGR02669">
    <property type="entry name" value="SpoIID_LytB"/>
    <property type="match status" value="1"/>
</dbReference>
<gene>
    <name evidence="2" type="ORF">KS419_00960</name>
</gene>
<dbReference type="Pfam" id="PF07833">
    <property type="entry name" value="Cu_amine_oxidN1"/>
    <property type="match status" value="1"/>
</dbReference>
<comment type="caution">
    <text evidence="2">The sequence shown here is derived from an EMBL/GenBank/DDBJ whole genome shotgun (WGS) entry which is preliminary data.</text>
</comment>
<reference evidence="2 3" key="1">
    <citation type="submission" date="2021-06" db="EMBL/GenBank/DDBJ databases">
        <title>Bacillus sp. RD4P76, an endophyte from a halophyte.</title>
        <authorList>
            <person name="Sun J.-Q."/>
        </authorList>
    </citation>
    <scope>NUCLEOTIDE SEQUENCE [LARGE SCALE GENOMIC DNA]</scope>
    <source>
        <strain evidence="2 3">CGMCC 1.15917</strain>
    </source>
</reference>
<dbReference type="InterPro" id="IPR013693">
    <property type="entry name" value="SpoIID/LytB_N"/>
</dbReference>
<dbReference type="RefSeq" id="WP_217064227.1">
    <property type="nucleotide sequence ID" value="NZ_JAHQCS010000018.1"/>
</dbReference>
<feature type="domain" description="SH3b" evidence="1">
    <location>
        <begin position="596"/>
        <end position="658"/>
    </location>
</feature>
<sequence length="778" mass="85464">MRKCLTVIILFLLVFTTIPVYQMEGTAQSVQQPNVSVRLSNYLGNVNEVQIQITGNYVLNQTIPVESGKTYRIKNENGTLVMFEGTKKLHTLNEITFVPSIYNEQHQIRINNRPYLGTMKFVPQGSFVRPVNTLPMEDYIKGVVPHEMPASWNLEALKAQAIAARTYAASQGTKVIEDTVSNQVYAGYAWNQNSTKAVNDTSGQTLMFGGKNISAVYSSSNGGRTESNVNAWGSTALSYLPIKEDPHEPVNSSTTWSFKIDKTQIDLAGLDLTKPEVWWSSTKEKDTIIPTNIKTWLNNNGYPNTEIKIVSIPTLKFSDQLTSGGRVKTGDITVQFFVRSNASKEFDRNPDGTIRLHTVEFKNIPAQRIRAMIGLNIVKSYLVDKVSETGTQITVSGKGFGHGVGMSQWGARGMADKGFKVNEILSFYYPGTNLTPVVTYAPPPTPAVPKEEPKEQIVPLAVSNTRTEFDSKNNQVIVRYNLNRDAEVTISIRDSSNRLVGTLIKDAVRKAGNLAQYWTVTSVPNGTYSITVNAKDSEGQTTSATVQHTLVGTPPPSVPVITEPSATQPVQQPVATTTKPVQQAPTPTPLAKVGTRVTGKVNVSAANIRKSATTSSPIVGRATLNQNVHILGRTGDFYQVKSGSVRGFIHVNLLTINQRLSDKNNTAVIVNGRVADVKGKPIKRNKTVYVPLKGSVETLGLSYSWNKSQNRATVKEGKTTITMTLNSRNATVKGKKVKLTNSPEMLQSKVYVSLRTLNETVNAKTYWDSKGNIIWMSK</sequence>
<accession>A0ABS6JDA4</accession>
<dbReference type="InterPro" id="IPR051922">
    <property type="entry name" value="Bact_Sporulation_Assoc"/>
</dbReference>
<dbReference type="Pfam" id="PF08239">
    <property type="entry name" value="SH3_3"/>
    <property type="match status" value="1"/>
</dbReference>
<keyword evidence="3" id="KW-1185">Reference proteome</keyword>
<dbReference type="InterPro" id="IPR003646">
    <property type="entry name" value="SH3-like_bac-type"/>
</dbReference>
<dbReference type="EMBL" id="JAHQCS010000018">
    <property type="protein sequence ID" value="MBU9710333.1"/>
    <property type="molecule type" value="Genomic_DNA"/>
</dbReference>
<dbReference type="InterPro" id="IPR012854">
    <property type="entry name" value="Cu_amine_oxidase-like_N"/>
</dbReference>
<name>A0ABS6JDA4_9BACI</name>
<dbReference type="PANTHER" id="PTHR30032">
    <property type="entry name" value="N-ACETYLMURAMOYL-L-ALANINE AMIDASE-RELATED"/>
    <property type="match status" value="1"/>
</dbReference>
<evidence type="ECO:0000313" key="3">
    <source>
        <dbReference type="Proteomes" id="UP000784880"/>
    </source>
</evidence>
<evidence type="ECO:0000313" key="2">
    <source>
        <dbReference type="EMBL" id="MBU9710333.1"/>
    </source>
</evidence>